<dbReference type="Proteomes" id="UP000634004">
    <property type="component" value="Unassembled WGS sequence"/>
</dbReference>
<dbReference type="EMBL" id="BMZH01000017">
    <property type="protein sequence ID" value="GHB03686.1"/>
    <property type="molecule type" value="Genomic_DNA"/>
</dbReference>
<proteinExistence type="predicted"/>
<gene>
    <name evidence="2" type="ORF">GCM10009069_27930</name>
</gene>
<accession>A0A8J3CUN9</accession>
<feature type="domain" description="HNH nuclease" evidence="1">
    <location>
        <begin position="97"/>
        <end position="147"/>
    </location>
</feature>
<dbReference type="Pfam" id="PF14279">
    <property type="entry name" value="HNH_5"/>
    <property type="match status" value="1"/>
</dbReference>
<dbReference type="SMART" id="SM00507">
    <property type="entry name" value="HNHc"/>
    <property type="match status" value="1"/>
</dbReference>
<reference evidence="2" key="2">
    <citation type="submission" date="2020-09" db="EMBL/GenBank/DDBJ databases">
        <authorList>
            <person name="Sun Q."/>
            <person name="Kim S."/>
        </authorList>
    </citation>
    <scope>NUCLEOTIDE SEQUENCE</scope>
    <source>
        <strain evidence="2">KCTC 32513</strain>
    </source>
</reference>
<evidence type="ECO:0000259" key="1">
    <source>
        <dbReference type="SMART" id="SM00507"/>
    </source>
</evidence>
<evidence type="ECO:0000313" key="3">
    <source>
        <dbReference type="Proteomes" id="UP000634004"/>
    </source>
</evidence>
<sequence length="201" mass="23051">MSASPNLSIPIRNPLAGAVPVSSGNYPCLILNADYQPLSYFPLSLWSWQDAIKAVFLDRVNVIDHYEQCVRSPTFEMQMPSVVALKDYVPQNRSPAFTRFNLFLRDGFECVYCSSSEELTFDHVLPRRLGGKTSWTNIVAACSSCNLKKGGRHPKEARMHPQIKPRRPTMHQLQTQGRRFPPNHLHDSWLDYLYWDVELKA</sequence>
<dbReference type="PANTHER" id="PTHR33877">
    <property type="entry name" value="SLL1193 PROTEIN"/>
    <property type="match status" value="1"/>
</dbReference>
<protein>
    <submittedName>
        <fullName evidence="2">HNH endonuclease</fullName>
    </submittedName>
</protein>
<organism evidence="2 3">
    <name type="scientific">Algimonas arctica</name>
    <dbReference type="NCBI Taxonomy" id="1479486"/>
    <lineage>
        <taxon>Bacteria</taxon>
        <taxon>Pseudomonadati</taxon>
        <taxon>Pseudomonadota</taxon>
        <taxon>Alphaproteobacteria</taxon>
        <taxon>Maricaulales</taxon>
        <taxon>Robiginitomaculaceae</taxon>
        <taxon>Algimonas</taxon>
    </lineage>
</organism>
<dbReference type="AlphaFoldDB" id="A0A8J3CUN9"/>
<dbReference type="CDD" id="cd00085">
    <property type="entry name" value="HNHc"/>
    <property type="match status" value="1"/>
</dbReference>
<dbReference type="PANTHER" id="PTHR33877:SF2">
    <property type="entry name" value="OS07G0170200 PROTEIN"/>
    <property type="match status" value="1"/>
</dbReference>
<dbReference type="InterPro" id="IPR003615">
    <property type="entry name" value="HNH_nuc"/>
</dbReference>
<keyword evidence="2" id="KW-0378">Hydrolase</keyword>
<dbReference type="InterPro" id="IPR029471">
    <property type="entry name" value="HNH_5"/>
</dbReference>
<keyword evidence="3" id="KW-1185">Reference proteome</keyword>
<keyword evidence="2" id="KW-0540">Nuclease</keyword>
<dbReference type="Gene3D" id="1.10.30.50">
    <property type="match status" value="1"/>
</dbReference>
<comment type="caution">
    <text evidence="2">The sequence shown here is derived from an EMBL/GenBank/DDBJ whole genome shotgun (WGS) entry which is preliminary data.</text>
</comment>
<dbReference type="InterPro" id="IPR052892">
    <property type="entry name" value="NA-targeting_endonuclease"/>
</dbReference>
<reference evidence="2" key="1">
    <citation type="journal article" date="2014" name="Int. J. Syst. Evol. Microbiol.">
        <title>Complete genome sequence of Corynebacterium casei LMG S-19264T (=DSM 44701T), isolated from a smear-ripened cheese.</title>
        <authorList>
            <consortium name="US DOE Joint Genome Institute (JGI-PGF)"/>
            <person name="Walter F."/>
            <person name="Albersmeier A."/>
            <person name="Kalinowski J."/>
            <person name="Ruckert C."/>
        </authorList>
    </citation>
    <scope>NUCLEOTIDE SEQUENCE</scope>
    <source>
        <strain evidence="2">KCTC 32513</strain>
    </source>
</reference>
<dbReference type="GO" id="GO:0004519">
    <property type="term" value="F:endonuclease activity"/>
    <property type="evidence" value="ECO:0007669"/>
    <property type="project" value="UniProtKB-KW"/>
</dbReference>
<dbReference type="RefSeq" id="WP_189499489.1">
    <property type="nucleotide sequence ID" value="NZ_BMZH01000017.1"/>
</dbReference>
<name>A0A8J3CUN9_9PROT</name>
<evidence type="ECO:0000313" key="2">
    <source>
        <dbReference type="EMBL" id="GHB03686.1"/>
    </source>
</evidence>
<keyword evidence="2" id="KW-0255">Endonuclease</keyword>